<feature type="transmembrane region" description="Helical" evidence="1">
    <location>
        <begin position="170"/>
        <end position="188"/>
    </location>
</feature>
<dbReference type="EMBL" id="PQSP01000001">
    <property type="protein sequence ID" value="RUS68207.1"/>
    <property type="molecule type" value="Genomic_DNA"/>
</dbReference>
<dbReference type="OrthoDB" id="8556356at2"/>
<reference evidence="2 3" key="1">
    <citation type="submission" date="2018-01" db="EMBL/GenBank/DDBJ databases">
        <title>Saezia sanguinis gen. nov., sp. nov., in the order Burkholderiales isolated from human blood.</title>
        <authorList>
            <person name="Medina-Pascual M.J."/>
            <person name="Valdezate S."/>
            <person name="Monzon S."/>
            <person name="Cuesta I."/>
            <person name="Carrasco G."/>
            <person name="Villalon P."/>
            <person name="Saez-Nieto J.A."/>
        </authorList>
    </citation>
    <scope>NUCLEOTIDE SEQUENCE [LARGE SCALE GENOMIC DNA]</scope>
    <source>
        <strain evidence="2 3">CNM695-12</strain>
    </source>
</reference>
<organism evidence="2 3">
    <name type="scientific">Saezia sanguinis</name>
    <dbReference type="NCBI Taxonomy" id="1965230"/>
    <lineage>
        <taxon>Bacteria</taxon>
        <taxon>Pseudomonadati</taxon>
        <taxon>Pseudomonadota</taxon>
        <taxon>Betaproteobacteria</taxon>
        <taxon>Burkholderiales</taxon>
        <taxon>Saeziaceae</taxon>
        <taxon>Saezia</taxon>
    </lineage>
</organism>
<feature type="transmembrane region" description="Helical" evidence="1">
    <location>
        <begin position="140"/>
        <end position="158"/>
    </location>
</feature>
<evidence type="ECO:0008006" key="4">
    <source>
        <dbReference type="Google" id="ProtNLM"/>
    </source>
</evidence>
<name>A0A433SHH3_9BURK</name>
<feature type="transmembrane region" description="Helical" evidence="1">
    <location>
        <begin position="353"/>
        <end position="375"/>
    </location>
</feature>
<keyword evidence="1" id="KW-0472">Membrane</keyword>
<evidence type="ECO:0000313" key="3">
    <source>
        <dbReference type="Proteomes" id="UP000286947"/>
    </source>
</evidence>
<feature type="transmembrane region" description="Helical" evidence="1">
    <location>
        <begin position="273"/>
        <end position="292"/>
    </location>
</feature>
<comment type="caution">
    <text evidence="2">The sequence shown here is derived from an EMBL/GenBank/DDBJ whole genome shotgun (WGS) entry which is preliminary data.</text>
</comment>
<feature type="transmembrane region" description="Helical" evidence="1">
    <location>
        <begin position="235"/>
        <end position="253"/>
    </location>
</feature>
<dbReference type="Proteomes" id="UP000286947">
    <property type="component" value="Unassembled WGS sequence"/>
</dbReference>
<protein>
    <recommendedName>
        <fullName evidence="4">Inner membrane transmembrane protein</fullName>
    </recommendedName>
</protein>
<feature type="transmembrane region" description="Helical" evidence="1">
    <location>
        <begin position="327"/>
        <end position="346"/>
    </location>
</feature>
<keyword evidence="1" id="KW-0812">Transmembrane</keyword>
<keyword evidence="3" id="KW-1185">Reference proteome</keyword>
<proteinExistence type="predicted"/>
<feature type="transmembrane region" description="Helical" evidence="1">
    <location>
        <begin position="194"/>
        <end position="223"/>
    </location>
</feature>
<feature type="transmembrane region" description="Helical" evidence="1">
    <location>
        <begin position="20"/>
        <end position="36"/>
    </location>
</feature>
<feature type="transmembrane region" description="Helical" evidence="1">
    <location>
        <begin position="101"/>
        <end position="120"/>
    </location>
</feature>
<sequence>MNQPTPAIVTQREVKRLPRLALLLMCAAYILPGLFGRDPWRPSDSTAFGYMYALAEGHTSWLAPELLGNSPDGGLIPYWLGAAFIKLLPFLDAPTAARIPFALLLAAIFLLTWYACYYLARTEPAQPIAFAFGGEANPKDYARAIADGALLALMATIGLLQPGHETTPELVQMGCITFFFFALAAAPYKTVSTWICAACSLPVLALSGGPVMAVVLGIAAAVMCANSEYEKARPAAAFFILGVVLSVVLSWLTNTWGGISIYINSPLRLLLSFMENAVWFTWPVWPFLGWTLWHWRYLWRRRHISGPLVVVVVAVLGCLFSDGDKNYLLYALPAMAVLAAFAMPTFKRSVSALIDWFALILFTLLMLVGWFYWFAMSTGYPATPSAKVLRLVPGYTPEFALLPFIIALLATIAWLWLVRWRTGRHPHAIWKGMVLSAGGVTLCWLMLMTLGLNVMDYARSFRPWTARIEQVVTASGTVPECLSTQNLSVMQIATWSWQPGIPLRAETANCPYLIVNAPSNAFIPFVDKQRWELDDNGIVIRPSDRTLQDRVLIYRLHPDAYHDAAQPADNAIGIAHE</sequence>
<accession>A0A433SHH3</accession>
<keyword evidence="1" id="KW-1133">Transmembrane helix</keyword>
<evidence type="ECO:0000256" key="1">
    <source>
        <dbReference type="SAM" id="Phobius"/>
    </source>
</evidence>
<gene>
    <name evidence="2" type="ORF">CUZ56_00694</name>
</gene>
<feature type="transmembrane region" description="Helical" evidence="1">
    <location>
        <begin position="395"/>
        <end position="417"/>
    </location>
</feature>
<evidence type="ECO:0000313" key="2">
    <source>
        <dbReference type="EMBL" id="RUS68207.1"/>
    </source>
</evidence>
<dbReference type="RefSeq" id="WP_126978164.1">
    <property type="nucleotide sequence ID" value="NZ_PQSP01000001.1"/>
</dbReference>
<feature type="transmembrane region" description="Helical" evidence="1">
    <location>
        <begin position="304"/>
        <end position="321"/>
    </location>
</feature>
<dbReference type="AlphaFoldDB" id="A0A433SHH3"/>
<feature type="transmembrane region" description="Helical" evidence="1">
    <location>
        <begin position="429"/>
        <end position="452"/>
    </location>
</feature>